<proteinExistence type="predicted"/>
<dbReference type="EMBL" id="AP023081">
    <property type="protein sequence ID" value="BCD88135.1"/>
    <property type="molecule type" value="Genomic_DNA"/>
</dbReference>
<name>A0ABM7LEW7_9PSED</name>
<gene>
    <name evidence="1" type="ORF">PSm6_45420</name>
</gene>
<accession>A0ABM7LEW7</accession>
<evidence type="ECO:0000313" key="1">
    <source>
        <dbReference type="EMBL" id="BCD88135.1"/>
    </source>
</evidence>
<sequence>MTVNWEKLAEQTEGMYVSADFEKAGYRLMVQQVLYASDRFSRGSYHLVVRYFPAYREAFSNFGMEIQHNPHHSYVVAIPNHNVAEKMLMEETRLALVLRRLYDDRMQLAEISDGEAVISLEELERAYKEWLSRDLPERSALRELVNALKRYGLLKVPEAEDGQPFKIVIRPGIVELLGETALHQLAAHAPELEEVIDHETA</sequence>
<organism evidence="1 2">
    <name type="scientific">Pseudomonas solani</name>
    <dbReference type="NCBI Taxonomy" id="2731552"/>
    <lineage>
        <taxon>Bacteria</taxon>
        <taxon>Pseudomonadati</taxon>
        <taxon>Pseudomonadota</taxon>
        <taxon>Gammaproteobacteria</taxon>
        <taxon>Pseudomonadales</taxon>
        <taxon>Pseudomonadaceae</taxon>
        <taxon>Pseudomonas</taxon>
    </lineage>
</organism>
<dbReference type="Pfam" id="PF13835">
    <property type="entry name" value="DUF4194"/>
    <property type="match status" value="1"/>
</dbReference>
<dbReference type="Proteomes" id="UP001064896">
    <property type="component" value="Chromosome"/>
</dbReference>
<dbReference type="RefSeq" id="WP_265168307.1">
    <property type="nucleotide sequence ID" value="NZ_AP023081.1"/>
</dbReference>
<protein>
    <recommendedName>
        <fullName evidence="3">DUF4194 domain-containing protein</fullName>
    </recommendedName>
</protein>
<evidence type="ECO:0000313" key="2">
    <source>
        <dbReference type="Proteomes" id="UP001064896"/>
    </source>
</evidence>
<reference evidence="1" key="1">
    <citation type="submission" date="2020-05" db="EMBL/GenBank/DDBJ databases">
        <title>Complete genome sequence of Pseudomonas sp. Sm006.</title>
        <authorList>
            <person name="Takeuchi K."/>
            <person name="Someya N."/>
        </authorList>
    </citation>
    <scope>NUCLEOTIDE SEQUENCE</scope>
    <source>
        <strain evidence="1">Sm006</strain>
    </source>
</reference>
<dbReference type="InterPro" id="IPR025449">
    <property type="entry name" value="JetB"/>
</dbReference>
<evidence type="ECO:0008006" key="3">
    <source>
        <dbReference type="Google" id="ProtNLM"/>
    </source>
</evidence>
<keyword evidence="2" id="KW-1185">Reference proteome</keyword>